<sequence>MAYITTSASCVSCGQLEDQLHIFFSCPRAAQVCLQVPDLWAHQVFRDNTQKDRSTIITCILWNIWKARNQKAFDNVETPARGVLRGFINDLSLWLFRAKNPSCKAALRSWCDSFEHVIG</sequence>
<accession>A0A8T0W2D2</accession>
<keyword evidence="2" id="KW-1185">Reference proteome</keyword>
<dbReference type="AlphaFoldDB" id="A0A8T0W2D2"/>
<organism evidence="1 2">
    <name type="scientific">Panicum virgatum</name>
    <name type="common">Blackwell switchgrass</name>
    <dbReference type="NCBI Taxonomy" id="38727"/>
    <lineage>
        <taxon>Eukaryota</taxon>
        <taxon>Viridiplantae</taxon>
        <taxon>Streptophyta</taxon>
        <taxon>Embryophyta</taxon>
        <taxon>Tracheophyta</taxon>
        <taxon>Spermatophyta</taxon>
        <taxon>Magnoliopsida</taxon>
        <taxon>Liliopsida</taxon>
        <taxon>Poales</taxon>
        <taxon>Poaceae</taxon>
        <taxon>PACMAD clade</taxon>
        <taxon>Panicoideae</taxon>
        <taxon>Panicodae</taxon>
        <taxon>Paniceae</taxon>
        <taxon>Panicinae</taxon>
        <taxon>Panicum</taxon>
        <taxon>Panicum sect. Hiantes</taxon>
    </lineage>
</organism>
<reference evidence="1" key="1">
    <citation type="submission" date="2020-05" db="EMBL/GenBank/DDBJ databases">
        <title>WGS assembly of Panicum virgatum.</title>
        <authorList>
            <person name="Lovell J.T."/>
            <person name="Jenkins J."/>
            <person name="Shu S."/>
            <person name="Juenger T.E."/>
            <person name="Schmutz J."/>
        </authorList>
    </citation>
    <scope>NUCLEOTIDE SEQUENCE</scope>
    <source>
        <strain evidence="1">AP13</strain>
    </source>
</reference>
<proteinExistence type="predicted"/>
<dbReference type="EMBL" id="CM029040">
    <property type="protein sequence ID" value="KAG2637669.1"/>
    <property type="molecule type" value="Genomic_DNA"/>
</dbReference>
<name>A0A8T0W2D2_PANVG</name>
<dbReference type="Proteomes" id="UP000823388">
    <property type="component" value="Chromosome 2N"/>
</dbReference>
<gene>
    <name evidence="1" type="ORF">PVAP13_2NG532203</name>
</gene>
<comment type="caution">
    <text evidence="1">The sequence shown here is derived from an EMBL/GenBank/DDBJ whole genome shotgun (WGS) entry which is preliminary data.</text>
</comment>
<evidence type="ECO:0000313" key="2">
    <source>
        <dbReference type="Proteomes" id="UP000823388"/>
    </source>
</evidence>
<protein>
    <recommendedName>
        <fullName evidence="3">Reverse transcriptase zinc-binding domain-containing protein</fullName>
    </recommendedName>
</protein>
<evidence type="ECO:0008006" key="3">
    <source>
        <dbReference type="Google" id="ProtNLM"/>
    </source>
</evidence>
<evidence type="ECO:0000313" key="1">
    <source>
        <dbReference type="EMBL" id="KAG2637669.1"/>
    </source>
</evidence>